<feature type="compositionally biased region" description="Basic and acidic residues" evidence="1">
    <location>
        <begin position="1"/>
        <end position="20"/>
    </location>
</feature>
<organism evidence="2 3">
    <name type="scientific">Liparis tanakae</name>
    <name type="common">Tanaka's snailfish</name>
    <dbReference type="NCBI Taxonomy" id="230148"/>
    <lineage>
        <taxon>Eukaryota</taxon>
        <taxon>Metazoa</taxon>
        <taxon>Chordata</taxon>
        <taxon>Craniata</taxon>
        <taxon>Vertebrata</taxon>
        <taxon>Euteleostomi</taxon>
        <taxon>Actinopterygii</taxon>
        <taxon>Neopterygii</taxon>
        <taxon>Teleostei</taxon>
        <taxon>Neoteleostei</taxon>
        <taxon>Acanthomorphata</taxon>
        <taxon>Eupercaria</taxon>
        <taxon>Perciformes</taxon>
        <taxon>Cottioidei</taxon>
        <taxon>Cottales</taxon>
        <taxon>Liparidae</taxon>
        <taxon>Liparis</taxon>
    </lineage>
</organism>
<feature type="region of interest" description="Disordered" evidence="1">
    <location>
        <begin position="46"/>
        <end position="110"/>
    </location>
</feature>
<feature type="compositionally biased region" description="Basic and acidic residues" evidence="1">
    <location>
        <begin position="92"/>
        <end position="110"/>
    </location>
</feature>
<dbReference type="EMBL" id="SRLO01000770">
    <property type="protein sequence ID" value="TNN46864.1"/>
    <property type="molecule type" value="Genomic_DNA"/>
</dbReference>
<name>A0A4Z2G1Z0_9TELE</name>
<reference evidence="2 3" key="1">
    <citation type="submission" date="2019-03" db="EMBL/GenBank/DDBJ databases">
        <title>First draft genome of Liparis tanakae, snailfish: a comprehensive survey of snailfish specific genes.</title>
        <authorList>
            <person name="Kim W."/>
            <person name="Song I."/>
            <person name="Jeong J.-H."/>
            <person name="Kim D."/>
            <person name="Kim S."/>
            <person name="Ryu S."/>
            <person name="Song J.Y."/>
            <person name="Lee S.K."/>
        </authorList>
    </citation>
    <scope>NUCLEOTIDE SEQUENCE [LARGE SCALE GENOMIC DNA]</scope>
    <source>
        <tissue evidence="2">Muscle</tissue>
    </source>
</reference>
<evidence type="ECO:0000256" key="1">
    <source>
        <dbReference type="SAM" id="MobiDB-lite"/>
    </source>
</evidence>
<proteinExistence type="predicted"/>
<keyword evidence="3" id="KW-1185">Reference proteome</keyword>
<evidence type="ECO:0000313" key="2">
    <source>
        <dbReference type="EMBL" id="TNN46864.1"/>
    </source>
</evidence>
<feature type="compositionally biased region" description="Basic and acidic residues" evidence="1">
    <location>
        <begin position="63"/>
        <end position="84"/>
    </location>
</feature>
<comment type="caution">
    <text evidence="2">The sequence shown here is derived from an EMBL/GenBank/DDBJ whole genome shotgun (WGS) entry which is preliminary data.</text>
</comment>
<gene>
    <name evidence="2" type="ORF">EYF80_042920</name>
</gene>
<evidence type="ECO:0000313" key="3">
    <source>
        <dbReference type="Proteomes" id="UP000314294"/>
    </source>
</evidence>
<accession>A0A4Z2G1Z0</accession>
<protein>
    <submittedName>
        <fullName evidence="2">Uncharacterized protein</fullName>
    </submittedName>
</protein>
<feature type="region of interest" description="Disordered" evidence="1">
    <location>
        <begin position="1"/>
        <end position="31"/>
    </location>
</feature>
<dbReference type="AlphaFoldDB" id="A0A4Z2G1Z0"/>
<dbReference type="Proteomes" id="UP000314294">
    <property type="component" value="Unassembled WGS sequence"/>
</dbReference>
<sequence length="110" mass="13164">MEYEERKPENNRSERARKREEEEEEEEDVSSVLCIGCRRMSCSSNWSRAERRDLSSAAPSPRRPTDSERRRADEHERRARENGEHPTGALVVKHEWRRERRESLTELRVS</sequence>